<keyword evidence="3" id="KW-0346">Stress response</keyword>
<dbReference type="AlphaFoldDB" id="B1NSN5"/>
<dbReference type="InterPro" id="IPR045277">
    <property type="entry name" value="DRE1A-I"/>
</dbReference>
<evidence type="ECO:0000256" key="4">
    <source>
        <dbReference type="ARBA" id="ARBA00023125"/>
    </source>
</evidence>
<keyword evidence="4" id="KW-0238">DNA-binding</keyword>
<feature type="compositionally biased region" description="Polar residues" evidence="9">
    <location>
        <begin position="1"/>
        <end position="31"/>
    </location>
</feature>
<dbReference type="Gene3D" id="3.30.730.10">
    <property type="entry name" value="AP2/ERF domain"/>
    <property type="match status" value="1"/>
</dbReference>
<reference evidence="11" key="1">
    <citation type="journal article" date="2008" name="Plant Mol. Biol.">
        <title>Identification of candidate CBF genes for the frost tolerance locus Fr-Am2 in Triticum monococcum.</title>
        <authorList>
            <person name="Knox A.K."/>
            <person name="Li C."/>
            <person name="Vagujfalvi A."/>
            <person name="Galiba G."/>
            <person name="Stockinger E.J."/>
            <person name="Dubcovsky J."/>
        </authorList>
    </citation>
    <scope>NUCLEOTIDE SEQUENCE</scope>
</reference>
<keyword evidence="2" id="KW-0805">Transcription regulation</keyword>
<comment type="subcellular location">
    <subcellularLocation>
        <location evidence="1">Nucleus</location>
    </subcellularLocation>
</comment>
<evidence type="ECO:0000256" key="5">
    <source>
        <dbReference type="ARBA" id="ARBA00023159"/>
    </source>
</evidence>
<feature type="region of interest" description="Disordered" evidence="9">
    <location>
        <begin position="188"/>
        <end position="221"/>
    </location>
</feature>
<dbReference type="SMART" id="SM00380">
    <property type="entry name" value="AP2"/>
    <property type="match status" value="1"/>
</dbReference>
<feature type="compositionally biased region" description="Polar residues" evidence="9">
    <location>
        <begin position="201"/>
        <end position="219"/>
    </location>
</feature>
<keyword evidence="7" id="KW-0539">Nucleus</keyword>
<dbReference type="InterPro" id="IPR036955">
    <property type="entry name" value="AP2/ERF_dom_sf"/>
</dbReference>
<dbReference type="PROSITE" id="PS51032">
    <property type="entry name" value="AP2_ERF"/>
    <property type="match status" value="1"/>
</dbReference>
<feature type="domain" description="AP2/ERF" evidence="10">
    <location>
        <begin position="93"/>
        <end position="153"/>
    </location>
</feature>
<keyword evidence="6" id="KW-0804">Transcription</keyword>
<comment type="similarity">
    <text evidence="8">Belongs to the AP2/ERF transcription factor family. ERF subfamily.</text>
</comment>
<evidence type="ECO:0000256" key="6">
    <source>
        <dbReference type="ARBA" id="ARBA00023163"/>
    </source>
</evidence>
<dbReference type="GO" id="GO:0005634">
    <property type="term" value="C:nucleus"/>
    <property type="evidence" value="ECO:0007669"/>
    <property type="project" value="UniProtKB-SubCell"/>
</dbReference>
<evidence type="ECO:0000256" key="7">
    <source>
        <dbReference type="ARBA" id="ARBA00023242"/>
    </source>
</evidence>
<accession>B1NSN5</accession>
<evidence type="ECO:0000313" key="11">
    <source>
        <dbReference type="EMBL" id="ABW87014.1"/>
    </source>
</evidence>
<organism evidence="11">
    <name type="scientific">Triticum monococcum</name>
    <name type="common">Einkorn wheat</name>
    <name type="synonym">Crithodium monococcum</name>
    <dbReference type="NCBI Taxonomy" id="4568"/>
    <lineage>
        <taxon>Eukaryota</taxon>
        <taxon>Viridiplantae</taxon>
        <taxon>Streptophyta</taxon>
        <taxon>Embryophyta</taxon>
        <taxon>Tracheophyta</taxon>
        <taxon>Spermatophyta</taxon>
        <taxon>Magnoliopsida</taxon>
        <taxon>Liliopsida</taxon>
        <taxon>Poales</taxon>
        <taxon>Poaceae</taxon>
        <taxon>BOP clade</taxon>
        <taxon>Pooideae</taxon>
        <taxon>Triticodae</taxon>
        <taxon>Triticeae</taxon>
        <taxon>Triticinae</taxon>
        <taxon>Triticum</taxon>
    </lineage>
</organism>
<dbReference type="Pfam" id="PF00847">
    <property type="entry name" value="AP2"/>
    <property type="match status" value="1"/>
</dbReference>
<feature type="compositionally biased region" description="Polar residues" evidence="9">
    <location>
        <begin position="41"/>
        <end position="50"/>
    </location>
</feature>
<evidence type="ECO:0000256" key="8">
    <source>
        <dbReference type="ARBA" id="ARBA00024343"/>
    </source>
</evidence>
<feature type="compositionally biased region" description="Low complexity" evidence="9">
    <location>
        <begin position="65"/>
        <end position="75"/>
    </location>
</feature>
<proteinExistence type="inferred from homology"/>
<evidence type="ECO:0000256" key="9">
    <source>
        <dbReference type="SAM" id="MobiDB-lite"/>
    </source>
</evidence>
<sequence length="287" mass="30227">MPLVQTASGKTIKQCTPQDTKILTLPSQAQPALTLHRPPSTVRSSSSQHRPPSAMDMTGSDQQWSSSSSPSSTSSHPKRPAGRTKFKETRHPVYRGVRRRGNAGRWVCEVRVPGQRGERLWLGTYLTADAAARAHDAAMLGLLGRSAACLNFADSAWLLAVPPALADLAAVRRAALAAVADFQRRHASNSAATVPADEETSGASALSSADNASGSSAMSQPWAEGTFEVPSALGSDMFELDLSGEMDLGTYYADLADGLLLEPPPSLDSGACWDTGDGGADSGLWSY</sequence>
<feature type="region of interest" description="Disordered" evidence="9">
    <location>
        <begin position="1"/>
        <end position="91"/>
    </location>
</feature>
<dbReference type="PANTHER" id="PTHR31839">
    <property type="entry name" value="DEHYDRATION-RESPONSIVE ELEMENT-BINDING PROTEIN 1D"/>
    <property type="match status" value="1"/>
</dbReference>
<protein>
    <submittedName>
        <fullName evidence="11">CBF16</fullName>
    </submittedName>
</protein>
<evidence type="ECO:0000256" key="1">
    <source>
        <dbReference type="ARBA" id="ARBA00004123"/>
    </source>
</evidence>
<dbReference type="GO" id="GO:0003677">
    <property type="term" value="F:DNA binding"/>
    <property type="evidence" value="ECO:0007669"/>
    <property type="project" value="UniProtKB-KW"/>
</dbReference>
<evidence type="ECO:0000259" key="10">
    <source>
        <dbReference type="PROSITE" id="PS51032"/>
    </source>
</evidence>
<dbReference type="EMBL" id="EU076384">
    <property type="protein sequence ID" value="ABW87014.1"/>
    <property type="molecule type" value="Genomic_DNA"/>
</dbReference>
<dbReference type="InterPro" id="IPR016177">
    <property type="entry name" value="DNA-bd_dom_sf"/>
</dbReference>
<evidence type="ECO:0000256" key="2">
    <source>
        <dbReference type="ARBA" id="ARBA00023015"/>
    </source>
</evidence>
<dbReference type="InterPro" id="IPR001471">
    <property type="entry name" value="AP2/ERF_dom"/>
</dbReference>
<keyword evidence="5" id="KW-0010">Activator</keyword>
<evidence type="ECO:0000256" key="3">
    <source>
        <dbReference type="ARBA" id="ARBA00023016"/>
    </source>
</evidence>
<name>B1NSN5_TRIMO</name>
<dbReference type="SUPFAM" id="SSF54171">
    <property type="entry name" value="DNA-binding domain"/>
    <property type="match status" value="1"/>
</dbReference>
<dbReference type="PANTHER" id="PTHR31839:SF5">
    <property type="entry name" value="CBF2"/>
    <property type="match status" value="1"/>
</dbReference>
<dbReference type="GO" id="GO:0003700">
    <property type="term" value="F:DNA-binding transcription factor activity"/>
    <property type="evidence" value="ECO:0007669"/>
    <property type="project" value="InterPro"/>
</dbReference>